<proteinExistence type="predicted"/>
<evidence type="ECO:0000313" key="2">
    <source>
        <dbReference type="Proteomes" id="UP000259683"/>
    </source>
</evidence>
<sequence>MTPLQLKEIGQRAWAQMWQSEVATATSLNKGLISRIITGTRAMSPTLVERIRPAVINKLADFADILNLPGMPEAGSFESRAAADLIREAVLVANGDRDAVIRAKRRVSSATKAEAKQAA</sequence>
<organism evidence="1 2">
    <name type="scientific">Caulobacter phage CcrSC</name>
    <dbReference type="NCBI Taxonomy" id="2283272"/>
    <lineage>
        <taxon>Viruses</taxon>
        <taxon>Duplodnaviria</taxon>
        <taxon>Heunggongvirae</taxon>
        <taxon>Uroviricota</taxon>
        <taxon>Caudoviricetes</taxon>
        <taxon>Jeanschmidtviridae</taxon>
        <taxon>Bertelyvirus</taxon>
        <taxon>Bertelyvirus SC</taxon>
    </lineage>
</organism>
<dbReference type="EMBL" id="MH588547">
    <property type="protein sequence ID" value="AXQ69806.1"/>
    <property type="molecule type" value="Genomic_DNA"/>
</dbReference>
<name>A0A385EDP5_9CAUD</name>
<reference evidence="1" key="1">
    <citation type="submission" date="2018-07" db="EMBL/GenBank/DDBJ databases">
        <authorList>
            <person name="Wilson K.M."/>
            <person name="Ely B."/>
        </authorList>
    </citation>
    <scope>NUCLEOTIDE SEQUENCE</scope>
</reference>
<reference evidence="1" key="2">
    <citation type="submission" date="2021-07" db="EMBL/GenBank/DDBJ databases">
        <title>Giant CbK-like Caulobacter bacteriophages have genetically divergent genomes.</title>
        <authorList>
            <person name="Wilson K."/>
            <person name="Ely B."/>
        </authorList>
    </citation>
    <scope>NUCLEOTIDE SEQUENCE</scope>
</reference>
<evidence type="ECO:0000313" key="1">
    <source>
        <dbReference type="EMBL" id="AXQ69806.1"/>
    </source>
</evidence>
<keyword evidence="2" id="KW-1185">Reference proteome</keyword>
<protein>
    <submittedName>
        <fullName evidence="1">HTH domain protein</fullName>
    </submittedName>
</protein>
<accession>A0A385EDP5</accession>
<dbReference type="Proteomes" id="UP000259683">
    <property type="component" value="Segment"/>
</dbReference>
<gene>
    <name evidence="1" type="ORF">CcrSC_gp224c</name>
</gene>